<evidence type="ECO:0000313" key="1">
    <source>
        <dbReference type="EMBL" id="ASM56140.1"/>
    </source>
</evidence>
<dbReference type="EMBL" id="CP011037">
    <property type="protein sequence ID" value="ASM56140.1"/>
    <property type="molecule type" value="Genomic_DNA"/>
</dbReference>
<name>A0AAC9UIV8_9GAMM</name>
<evidence type="ECO:0008006" key="3">
    <source>
        <dbReference type="Google" id="ProtNLM"/>
    </source>
</evidence>
<keyword evidence="2" id="KW-1185">Reference proteome</keyword>
<sequence length="100" mass="11701">MLPPRLKKRATSKLNTSFITQVIIELEANPHKLEIIRHNLAYYRTQTHLKKGFLLAIERFDWVFAACNNVDEICAQIMADDYIGNRLRRYPLLFKGILTP</sequence>
<protein>
    <recommendedName>
        <fullName evidence="3">Orphan protein</fullName>
    </recommendedName>
</protein>
<dbReference type="RefSeq" id="WP_086995851.1">
    <property type="nucleotide sequence ID" value="NZ_BJXZ01000017.1"/>
</dbReference>
<gene>
    <name evidence="1" type="ORF">PNIG_b0576</name>
</gene>
<dbReference type="GeneID" id="300943736"/>
<evidence type="ECO:0000313" key="2">
    <source>
        <dbReference type="Proteomes" id="UP000198329"/>
    </source>
</evidence>
<dbReference type="KEGG" id="png:PNIG_b0576"/>
<organism evidence="1 2">
    <name type="scientific">Pseudoalteromonas nigrifaciens</name>
    <dbReference type="NCBI Taxonomy" id="28109"/>
    <lineage>
        <taxon>Bacteria</taxon>
        <taxon>Pseudomonadati</taxon>
        <taxon>Pseudomonadota</taxon>
        <taxon>Gammaproteobacteria</taxon>
        <taxon>Alteromonadales</taxon>
        <taxon>Pseudoalteromonadaceae</taxon>
        <taxon>Pseudoalteromonas</taxon>
    </lineage>
</organism>
<dbReference type="AlphaFoldDB" id="A0AAC9UIV8"/>
<reference evidence="1 2" key="1">
    <citation type="submission" date="2015-03" db="EMBL/GenBank/DDBJ databases">
        <authorList>
            <person name="Xie B.-B."/>
            <person name="Rong J.-C."/>
            <person name="Qin Q.-L."/>
            <person name="Zhang Y.-Z."/>
        </authorList>
    </citation>
    <scope>NUCLEOTIDE SEQUENCE [LARGE SCALE GENOMIC DNA]</scope>
    <source>
        <strain evidence="1 2">KMM 661</strain>
    </source>
</reference>
<dbReference type="Proteomes" id="UP000198329">
    <property type="component" value="Chromosome II"/>
</dbReference>
<accession>A0AAC9UIV8</accession>
<proteinExistence type="predicted"/>